<gene>
    <name evidence="1" type="ORF">TOT_020000993</name>
</gene>
<dbReference type="EMBL" id="AP011947">
    <property type="protein sequence ID" value="BAM40738.1"/>
    <property type="molecule type" value="Genomic_DNA"/>
</dbReference>
<dbReference type="AlphaFoldDB" id="J4C8G3"/>
<evidence type="ECO:0000313" key="1">
    <source>
        <dbReference type="EMBL" id="BAM40738.1"/>
    </source>
</evidence>
<dbReference type="RefSeq" id="XP_009691039.1">
    <property type="nucleotide sequence ID" value="XM_009692744.1"/>
</dbReference>
<sequence length="41" mass="4536">MANTLPNTLITCPNLTKHPDTIPNRHITIANEPISLEQPDT</sequence>
<organism evidence="1 2">
    <name type="scientific">Theileria orientalis strain Shintoku</name>
    <dbReference type="NCBI Taxonomy" id="869250"/>
    <lineage>
        <taxon>Eukaryota</taxon>
        <taxon>Sar</taxon>
        <taxon>Alveolata</taxon>
        <taxon>Apicomplexa</taxon>
        <taxon>Aconoidasida</taxon>
        <taxon>Piroplasmida</taxon>
        <taxon>Theileriidae</taxon>
        <taxon>Theileria</taxon>
    </lineage>
</organism>
<evidence type="ECO:0000313" key="2">
    <source>
        <dbReference type="Proteomes" id="UP000003786"/>
    </source>
</evidence>
<dbReference type="GeneID" id="20715091"/>
<keyword evidence="2" id="KW-1185">Reference proteome</keyword>
<dbReference type="KEGG" id="tot:TOT_020000993"/>
<accession>J4C8G3</accession>
<protein>
    <submittedName>
        <fullName evidence="1">Uncharacterized protein</fullName>
    </submittedName>
</protein>
<proteinExistence type="predicted"/>
<dbReference type="VEuPathDB" id="PiroplasmaDB:TOT_020000993"/>
<reference evidence="1 2" key="1">
    <citation type="journal article" date="2012" name="MBio">
        <title>Comparative genome analysis of three eukaryotic parasites with differing abilities to transform leukocytes reveals key mediators of Theileria-induced leukocyte transformation.</title>
        <authorList>
            <person name="Hayashida K."/>
            <person name="Hara Y."/>
            <person name="Abe T."/>
            <person name="Yamasaki C."/>
            <person name="Toyoda A."/>
            <person name="Kosuge T."/>
            <person name="Suzuki Y."/>
            <person name="Sato Y."/>
            <person name="Kawashima S."/>
            <person name="Katayama T."/>
            <person name="Wakaguri H."/>
            <person name="Inoue N."/>
            <person name="Homma K."/>
            <person name="Tada-Umezaki M."/>
            <person name="Yagi Y."/>
            <person name="Fujii Y."/>
            <person name="Habara T."/>
            <person name="Kanehisa M."/>
            <person name="Watanabe H."/>
            <person name="Ito K."/>
            <person name="Gojobori T."/>
            <person name="Sugawara H."/>
            <person name="Imanishi T."/>
            <person name="Weir W."/>
            <person name="Gardner M."/>
            <person name="Pain A."/>
            <person name="Shiels B."/>
            <person name="Hattori M."/>
            <person name="Nene V."/>
            <person name="Sugimoto C."/>
        </authorList>
    </citation>
    <scope>NUCLEOTIDE SEQUENCE [LARGE SCALE GENOMIC DNA]</scope>
    <source>
        <strain evidence="1 2">Shintoku</strain>
    </source>
</reference>
<name>J4C8G3_THEOR</name>
<dbReference type="Proteomes" id="UP000003786">
    <property type="component" value="Chromosome 2"/>
</dbReference>